<dbReference type="EMBL" id="JBHUPB010000001">
    <property type="protein sequence ID" value="MFD2965894.1"/>
    <property type="molecule type" value="Genomic_DNA"/>
</dbReference>
<proteinExistence type="predicted"/>
<feature type="transmembrane region" description="Helical" evidence="6">
    <location>
        <begin position="226"/>
        <end position="247"/>
    </location>
</feature>
<name>A0ABW6BCW5_9SPHI</name>
<keyword evidence="2" id="KW-1003">Cell membrane</keyword>
<feature type="transmembrane region" description="Helical" evidence="6">
    <location>
        <begin position="10"/>
        <end position="28"/>
    </location>
</feature>
<evidence type="ECO:0000256" key="3">
    <source>
        <dbReference type="ARBA" id="ARBA00022692"/>
    </source>
</evidence>
<keyword evidence="5 6" id="KW-0472">Membrane</keyword>
<feature type="transmembrane region" description="Helical" evidence="6">
    <location>
        <begin position="286"/>
        <end position="302"/>
    </location>
</feature>
<organism evidence="7 8">
    <name type="scientific">Sphingobacterium bambusae</name>
    <dbReference type="NCBI Taxonomy" id="662858"/>
    <lineage>
        <taxon>Bacteria</taxon>
        <taxon>Pseudomonadati</taxon>
        <taxon>Bacteroidota</taxon>
        <taxon>Sphingobacteriia</taxon>
        <taxon>Sphingobacteriales</taxon>
        <taxon>Sphingobacteriaceae</taxon>
        <taxon>Sphingobacterium</taxon>
    </lineage>
</organism>
<reference evidence="8" key="1">
    <citation type="journal article" date="2019" name="Int. J. Syst. Evol. Microbiol.">
        <title>The Global Catalogue of Microorganisms (GCM) 10K type strain sequencing project: providing services to taxonomists for standard genome sequencing and annotation.</title>
        <authorList>
            <consortium name="The Broad Institute Genomics Platform"/>
            <consortium name="The Broad Institute Genome Sequencing Center for Infectious Disease"/>
            <person name="Wu L."/>
            <person name="Ma J."/>
        </authorList>
    </citation>
    <scope>NUCLEOTIDE SEQUENCE [LARGE SCALE GENOMIC DNA]</scope>
    <source>
        <strain evidence="8">KCTC 22814</strain>
    </source>
</reference>
<evidence type="ECO:0000256" key="2">
    <source>
        <dbReference type="ARBA" id="ARBA00022475"/>
    </source>
</evidence>
<dbReference type="PANTHER" id="PTHR39087:SF2">
    <property type="entry name" value="UPF0104 MEMBRANE PROTEIN MJ1595"/>
    <property type="match status" value="1"/>
</dbReference>
<evidence type="ECO:0000256" key="4">
    <source>
        <dbReference type="ARBA" id="ARBA00022989"/>
    </source>
</evidence>
<evidence type="ECO:0000256" key="6">
    <source>
        <dbReference type="SAM" id="Phobius"/>
    </source>
</evidence>
<protein>
    <submittedName>
        <fullName evidence="7">Lysylphosphatidylglycerol synthase transmembrane domain-containing protein</fullName>
    </submittedName>
</protein>
<keyword evidence="8" id="KW-1185">Reference proteome</keyword>
<dbReference type="RefSeq" id="WP_320184771.1">
    <property type="nucleotide sequence ID" value="NZ_CP138332.1"/>
</dbReference>
<dbReference type="InterPro" id="IPR022791">
    <property type="entry name" value="L-PG_synthase/AglD"/>
</dbReference>
<feature type="transmembrane region" description="Helical" evidence="6">
    <location>
        <begin position="48"/>
        <end position="68"/>
    </location>
</feature>
<dbReference type="Pfam" id="PF03706">
    <property type="entry name" value="LPG_synthase_TM"/>
    <property type="match status" value="1"/>
</dbReference>
<dbReference type="PANTHER" id="PTHR39087">
    <property type="entry name" value="UPF0104 MEMBRANE PROTEIN MJ1595"/>
    <property type="match status" value="1"/>
</dbReference>
<keyword evidence="3 6" id="KW-0812">Transmembrane</keyword>
<feature type="transmembrane region" description="Helical" evidence="6">
    <location>
        <begin position="124"/>
        <end position="150"/>
    </location>
</feature>
<evidence type="ECO:0000313" key="7">
    <source>
        <dbReference type="EMBL" id="MFD2965894.1"/>
    </source>
</evidence>
<comment type="caution">
    <text evidence="7">The sequence shown here is derived from an EMBL/GenBank/DDBJ whole genome shotgun (WGS) entry which is preliminary data.</text>
</comment>
<evidence type="ECO:0000256" key="5">
    <source>
        <dbReference type="ARBA" id="ARBA00023136"/>
    </source>
</evidence>
<keyword evidence="4 6" id="KW-1133">Transmembrane helix</keyword>
<gene>
    <name evidence="7" type="ORF">ACFS7Y_00730</name>
</gene>
<sequence length="340" mass="38917">MDSLLKNKKWLKVLILACIIVPMVIFILQTDVRLVWQEMEKISFRFLYLLASTFVAYLLGTFAWWVCLADERKHINLFQLFSVRQIGETVGLYNPTSVVGGDLLKDELLKAYHISRKTASTSIVISRITVVLSQLLLFIVATSWLLFIAASNMPAFLPPLLICLIIFLSILKLLFFYTLHRKPSPERESNSKPIKLWTTFTSRLRSLLQQAQAFYQQKPKAFWSSYFLSMLHWLVGSFEFYLILQFLGYDLRIMHGLLLDMGVVIVKSLGAFVPGQLGVEELGNKFVLAAVGIHATAVWLAVSVLRRSRQLFWILIGILCYAFIRKPQALPLIEHGSTIR</sequence>
<dbReference type="Proteomes" id="UP001597525">
    <property type="component" value="Unassembled WGS sequence"/>
</dbReference>
<comment type="subcellular location">
    <subcellularLocation>
        <location evidence="1">Cell membrane</location>
        <topology evidence="1">Multi-pass membrane protein</topology>
    </subcellularLocation>
</comment>
<feature type="transmembrane region" description="Helical" evidence="6">
    <location>
        <begin position="156"/>
        <end position="179"/>
    </location>
</feature>
<accession>A0ABW6BCW5</accession>
<evidence type="ECO:0000256" key="1">
    <source>
        <dbReference type="ARBA" id="ARBA00004651"/>
    </source>
</evidence>
<evidence type="ECO:0000313" key="8">
    <source>
        <dbReference type="Proteomes" id="UP001597525"/>
    </source>
</evidence>